<proteinExistence type="predicted"/>
<dbReference type="EMBL" id="JANQDX010000018">
    <property type="protein sequence ID" value="KAL0907083.1"/>
    <property type="molecule type" value="Genomic_DNA"/>
</dbReference>
<sequence length="98" mass="11147">MEWADFKMQEINGWVDFESKLVELEVNILMLSGISVISLVEFHANKTKALYFIHSIHSIHDNSTTFPGAEAAVVAESNRKRKSRELEKSTLPRAVMNL</sequence>
<accession>A0ABD0U4L2</accession>
<keyword evidence="2" id="KW-1185">Reference proteome</keyword>
<organism evidence="1 2">
    <name type="scientific">Dendrobium thyrsiflorum</name>
    <name type="common">Pinecone-like raceme dendrobium</name>
    <name type="synonym">Orchid</name>
    <dbReference type="NCBI Taxonomy" id="117978"/>
    <lineage>
        <taxon>Eukaryota</taxon>
        <taxon>Viridiplantae</taxon>
        <taxon>Streptophyta</taxon>
        <taxon>Embryophyta</taxon>
        <taxon>Tracheophyta</taxon>
        <taxon>Spermatophyta</taxon>
        <taxon>Magnoliopsida</taxon>
        <taxon>Liliopsida</taxon>
        <taxon>Asparagales</taxon>
        <taxon>Orchidaceae</taxon>
        <taxon>Epidendroideae</taxon>
        <taxon>Malaxideae</taxon>
        <taxon>Dendrobiinae</taxon>
        <taxon>Dendrobium</taxon>
    </lineage>
</organism>
<gene>
    <name evidence="1" type="ORF">M5K25_025626</name>
</gene>
<evidence type="ECO:0000313" key="2">
    <source>
        <dbReference type="Proteomes" id="UP001552299"/>
    </source>
</evidence>
<evidence type="ECO:0000313" key="1">
    <source>
        <dbReference type="EMBL" id="KAL0907083.1"/>
    </source>
</evidence>
<dbReference type="Proteomes" id="UP001552299">
    <property type="component" value="Unassembled WGS sequence"/>
</dbReference>
<name>A0ABD0U4L2_DENTH</name>
<reference evidence="1 2" key="1">
    <citation type="journal article" date="2024" name="Plant Biotechnol. J.">
        <title>Dendrobium thyrsiflorum genome and its molecular insights into genes involved in important horticultural traits.</title>
        <authorList>
            <person name="Chen B."/>
            <person name="Wang J.Y."/>
            <person name="Zheng P.J."/>
            <person name="Li K.L."/>
            <person name="Liang Y.M."/>
            <person name="Chen X.F."/>
            <person name="Zhang C."/>
            <person name="Zhao X."/>
            <person name="He X."/>
            <person name="Zhang G.Q."/>
            <person name="Liu Z.J."/>
            <person name="Xu Q."/>
        </authorList>
    </citation>
    <scope>NUCLEOTIDE SEQUENCE [LARGE SCALE GENOMIC DNA]</scope>
    <source>
        <strain evidence="1">GZMU011</strain>
    </source>
</reference>
<dbReference type="AlphaFoldDB" id="A0ABD0U4L2"/>
<comment type="caution">
    <text evidence="1">The sequence shown here is derived from an EMBL/GenBank/DDBJ whole genome shotgun (WGS) entry which is preliminary data.</text>
</comment>
<protein>
    <submittedName>
        <fullName evidence="1">Uncharacterized protein</fullName>
    </submittedName>
</protein>